<proteinExistence type="predicted"/>
<dbReference type="Pfam" id="PF10120">
    <property type="entry name" value="ThiN"/>
    <property type="match status" value="1"/>
</dbReference>
<dbReference type="Proteomes" id="UP000325030">
    <property type="component" value="Chromosome"/>
</dbReference>
<dbReference type="EMBL" id="AP018929">
    <property type="protein sequence ID" value="BBG24365.1"/>
    <property type="molecule type" value="Genomic_DNA"/>
</dbReference>
<dbReference type="AlphaFoldDB" id="A0A510DVY9"/>
<dbReference type="PANTHER" id="PTHR40730">
    <property type="entry name" value="TRANSCRIPTIONAL REGULATOR PROTEIN-LIKE PROTEIN"/>
    <property type="match status" value="1"/>
</dbReference>
<organism evidence="2 4">
    <name type="scientific">Sulfuracidifex tepidarius</name>
    <dbReference type="NCBI Taxonomy" id="1294262"/>
    <lineage>
        <taxon>Archaea</taxon>
        <taxon>Thermoproteota</taxon>
        <taxon>Thermoprotei</taxon>
        <taxon>Sulfolobales</taxon>
        <taxon>Sulfolobaceae</taxon>
        <taxon>Sulfuracidifex</taxon>
    </lineage>
</organism>
<feature type="domain" description="Thiamine-phosphate synthase ThiN" evidence="1">
    <location>
        <begin position="110"/>
        <end position="265"/>
    </location>
</feature>
<dbReference type="KEGG" id="step:IC006_1676"/>
<evidence type="ECO:0000313" key="5">
    <source>
        <dbReference type="Proteomes" id="UP000325030"/>
    </source>
</evidence>
<dbReference type="EMBL" id="AP018930">
    <property type="protein sequence ID" value="BBG27123.1"/>
    <property type="molecule type" value="Genomic_DNA"/>
</dbReference>
<gene>
    <name evidence="2" type="ORF">IC006_1676</name>
    <name evidence="3" type="ORF">IC007_1654</name>
</gene>
<accession>A0A510E3M9</accession>
<dbReference type="InterPro" id="IPR036409">
    <property type="entry name" value="Aldolase_II/adducin_N_sf"/>
</dbReference>
<evidence type="ECO:0000313" key="2">
    <source>
        <dbReference type="EMBL" id="BBG24365.1"/>
    </source>
</evidence>
<reference evidence="5" key="1">
    <citation type="submission" date="2018-09" db="EMBL/GenBank/DDBJ databases">
        <title>Complete Genome Sequencing of Sulfolobus sp. JCM 16834.</title>
        <authorList>
            <person name="Kato S."/>
            <person name="Itoh T."/>
            <person name="Ohkuma M."/>
        </authorList>
    </citation>
    <scope>NUCLEOTIDE SEQUENCE [LARGE SCALE GENOMIC DNA]</scope>
    <source>
        <strain evidence="5">IC-007</strain>
    </source>
</reference>
<dbReference type="InterPro" id="IPR019293">
    <property type="entry name" value="ThiN"/>
</dbReference>
<reference evidence="2 4" key="2">
    <citation type="journal article" date="2020" name="Int. J. Syst. Evol. Microbiol.">
        <title>Sulfuracidifex tepidarius gen. nov., sp. nov. and transfer of Sulfolobus metallicus Huber and Stetter 1992 to the genus Sulfuracidifex as Sulfuracidifex metallicus comb. nov.</title>
        <authorList>
            <person name="Itoh T."/>
            <person name="Miura T."/>
            <person name="Sakai H.D."/>
            <person name="Kato S."/>
            <person name="Ohkuma M."/>
            <person name="Takashina T."/>
        </authorList>
    </citation>
    <scope>NUCLEOTIDE SEQUENCE [LARGE SCALE GENOMIC DNA]</scope>
    <source>
        <strain evidence="2 4">IC-006</strain>
        <strain evidence="3">IC-007</strain>
    </source>
</reference>
<dbReference type="Proteomes" id="UP000322983">
    <property type="component" value="Chromosome"/>
</dbReference>
<dbReference type="STRING" id="1294262.GCA_001316085_00348"/>
<sequence length="274" mass="30419">MSQTKIASLLGVTQPAVKQYLEEDERTYRKKLVSMGIQEKEIDDLLYSLSEILVREDVKEAMSFVTTRSLIFLSGLRFCKFHRNIDKDIPIDCNICASFYRENDESLLYSALGMLQNPLISALIPQVLSNIAFARRGASSCNDVLAIPGRIANVRGIPMAASRPQWGGSRHLSKVIITVMKVCSDVRSVMDIKYDSSVEGAVEKSKLKYSRVGPQDFADDESIADAIKSVFDCSTDVVFHRGGKGLEPVTYVFGKDPLEVAEKVVTIAKFYASN</sequence>
<evidence type="ECO:0000313" key="3">
    <source>
        <dbReference type="EMBL" id="BBG27123.1"/>
    </source>
</evidence>
<accession>A0A510DVY9</accession>
<protein>
    <submittedName>
        <fullName evidence="2">Bifunctional thiamine biosynthesis protein ThiDN</fullName>
    </submittedName>
</protein>
<name>A0A510DVY9_9CREN</name>
<evidence type="ECO:0000313" key="4">
    <source>
        <dbReference type="Proteomes" id="UP000322983"/>
    </source>
</evidence>
<dbReference type="SUPFAM" id="SSF53639">
    <property type="entry name" value="AraD/HMP-PK domain-like"/>
    <property type="match status" value="1"/>
</dbReference>
<dbReference type="PANTHER" id="PTHR40730:SF4">
    <property type="entry name" value="TRANSCRIPTIONAL REGULATOR"/>
    <property type="match status" value="1"/>
</dbReference>
<keyword evidence="4" id="KW-1185">Reference proteome</keyword>
<dbReference type="Gene3D" id="3.40.225.10">
    <property type="entry name" value="Class II aldolase/adducin N-terminal domain"/>
    <property type="match status" value="1"/>
</dbReference>
<evidence type="ECO:0000259" key="1">
    <source>
        <dbReference type="Pfam" id="PF10120"/>
    </source>
</evidence>